<dbReference type="InterPro" id="IPR050327">
    <property type="entry name" value="Proton-linked_MCT"/>
</dbReference>
<dbReference type="GeneID" id="87920069"/>
<dbReference type="Pfam" id="PF07690">
    <property type="entry name" value="MFS_1"/>
    <property type="match status" value="1"/>
</dbReference>
<evidence type="ECO:0000256" key="5">
    <source>
        <dbReference type="ARBA" id="ARBA00022989"/>
    </source>
</evidence>
<feature type="transmembrane region" description="Helical" evidence="8">
    <location>
        <begin position="159"/>
        <end position="178"/>
    </location>
</feature>
<reference evidence="10" key="1">
    <citation type="submission" date="2023-11" db="EMBL/GenBank/DDBJ databases">
        <title>The genome sequences of three competitors of mushroom-forming fungi.</title>
        <authorList>
            <person name="Beijen E."/>
            <person name="Ohm R.A."/>
        </authorList>
    </citation>
    <scope>NUCLEOTIDE SEQUENCE</scope>
    <source>
        <strain evidence="10">CBS 100526</strain>
    </source>
</reference>
<evidence type="ECO:0000256" key="2">
    <source>
        <dbReference type="ARBA" id="ARBA00006727"/>
    </source>
</evidence>
<feature type="transmembrane region" description="Helical" evidence="8">
    <location>
        <begin position="132"/>
        <end position="152"/>
    </location>
</feature>
<dbReference type="SUPFAM" id="SSF103473">
    <property type="entry name" value="MFS general substrate transporter"/>
    <property type="match status" value="1"/>
</dbReference>
<dbReference type="Gene3D" id="1.20.1250.20">
    <property type="entry name" value="MFS general substrate transporter like domains"/>
    <property type="match status" value="2"/>
</dbReference>
<keyword evidence="3" id="KW-0813">Transport</keyword>
<dbReference type="PANTHER" id="PTHR11360:SF224">
    <property type="entry name" value="MAJOR FACILITATOR SUPERFAMILY (MFS) PROFILE DOMAIN-CONTAINING PROTEIN-RELATED"/>
    <property type="match status" value="1"/>
</dbReference>
<feature type="region of interest" description="Disordered" evidence="7">
    <location>
        <begin position="1"/>
        <end position="42"/>
    </location>
</feature>
<evidence type="ECO:0000256" key="4">
    <source>
        <dbReference type="ARBA" id="ARBA00022692"/>
    </source>
</evidence>
<evidence type="ECO:0000256" key="1">
    <source>
        <dbReference type="ARBA" id="ARBA00004141"/>
    </source>
</evidence>
<gene>
    <name evidence="10" type="ORF">Triagg1_5629</name>
</gene>
<evidence type="ECO:0000256" key="3">
    <source>
        <dbReference type="ARBA" id="ARBA00022448"/>
    </source>
</evidence>
<comment type="subcellular location">
    <subcellularLocation>
        <location evidence="1">Membrane</location>
        <topology evidence="1">Multi-pass membrane protein</topology>
    </subcellularLocation>
</comment>
<dbReference type="InterPro" id="IPR020846">
    <property type="entry name" value="MFS_dom"/>
</dbReference>
<keyword evidence="4 8" id="KW-0812">Transmembrane</keyword>
<sequence length="480" mass="51935">MFTSPNSSGTAIEDADDFERRVEISEKDGNNGSGRQEPIVLKGEEDAGYQPAAATPIGSPPPDGGLRAWLVVVGAWCTSFCSFGWINSMYPPAFNTKKDNWRLTFVQKGVGVFQDYYQATILKEYSSSTVSWIPSLQIFFMLALGPIVGLIYDKYGPRWLIIGGTFLHVFGLMMTSISHDYYQILLSQGVCSAIGVSAIFQPALNSIATWFTTKRGAAYGLLATGSSLGGVIFPIMVSRLIDEVGFGWAMRISAFLILALLIVAILTVKTHNPPKFQPITVKRMVTPFTEVQFFCLAMGLLLFTFGLYTPINYISVEAAAAGMDPNLVLYLIPILNAGSLFGRVFSGYAGDKWGRYNVFVAVCYLAGIFVLGLWIPASSTAARIAFATLFGFFSGAYVALIAALVVQISPPSEIGFRTGLVFLASSFGGLTTSPISGAIVEKPIGWLGPKIFAGVFCIVGTTFVLAARIHRTGWKLRAVF</sequence>
<feature type="transmembrane region" description="Helical" evidence="8">
    <location>
        <begin position="68"/>
        <end position="86"/>
    </location>
</feature>
<feature type="transmembrane region" description="Helical" evidence="8">
    <location>
        <begin position="184"/>
        <end position="204"/>
    </location>
</feature>
<organism evidence="10 11">
    <name type="scientific">Trichoderma aggressivum f. europaeum</name>
    <dbReference type="NCBI Taxonomy" id="173218"/>
    <lineage>
        <taxon>Eukaryota</taxon>
        <taxon>Fungi</taxon>
        <taxon>Dikarya</taxon>
        <taxon>Ascomycota</taxon>
        <taxon>Pezizomycotina</taxon>
        <taxon>Sordariomycetes</taxon>
        <taxon>Hypocreomycetidae</taxon>
        <taxon>Hypocreales</taxon>
        <taxon>Hypocreaceae</taxon>
        <taxon>Trichoderma</taxon>
    </lineage>
</organism>
<keyword evidence="6 8" id="KW-0472">Membrane</keyword>
<keyword evidence="5 8" id="KW-1133">Transmembrane helix</keyword>
<feature type="compositionally biased region" description="Polar residues" evidence="7">
    <location>
        <begin position="1"/>
        <end position="10"/>
    </location>
</feature>
<dbReference type="PROSITE" id="PS50850">
    <property type="entry name" value="MFS"/>
    <property type="match status" value="1"/>
</dbReference>
<name>A0AAE1J5L5_9HYPO</name>
<dbReference type="AlphaFoldDB" id="A0AAE1J5L5"/>
<evidence type="ECO:0000256" key="8">
    <source>
        <dbReference type="SAM" id="Phobius"/>
    </source>
</evidence>
<feature type="transmembrane region" description="Helical" evidence="8">
    <location>
        <begin position="446"/>
        <end position="467"/>
    </location>
</feature>
<evidence type="ECO:0000313" key="11">
    <source>
        <dbReference type="Proteomes" id="UP001273209"/>
    </source>
</evidence>
<dbReference type="GO" id="GO:0016020">
    <property type="term" value="C:membrane"/>
    <property type="evidence" value="ECO:0007669"/>
    <property type="project" value="UniProtKB-SubCell"/>
</dbReference>
<evidence type="ECO:0000313" key="10">
    <source>
        <dbReference type="EMBL" id="KAK4072952.1"/>
    </source>
</evidence>
<evidence type="ECO:0000256" key="6">
    <source>
        <dbReference type="ARBA" id="ARBA00023136"/>
    </source>
</evidence>
<dbReference type="CDD" id="cd17352">
    <property type="entry name" value="MFS_MCT_SLC16"/>
    <property type="match status" value="1"/>
</dbReference>
<dbReference type="RefSeq" id="XP_062755429.1">
    <property type="nucleotide sequence ID" value="XM_062900165.1"/>
</dbReference>
<feature type="transmembrane region" description="Helical" evidence="8">
    <location>
        <begin position="358"/>
        <end position="377"/>
    </location>
</feature>
<dbReference type="EMBL" id="JAWRVG010000020">
    <property type="protein sequence ID" value="KAK4072952.1"/>
    <property type="molecule type" value="Genomic_DNA"/>
</dbReference>
<proteinExistence type="inferred from homology"/>
<protein>
    <recommendedName>
        <fullName evidence="9">Major facilitator superfamily (MFS) profile domain-containing protein</fullName>
    </recommendedName>
</protein>
<feature type="transmembrane region" description="Helical" evidence="8">
    <location>
        <begin position="288"/>
        <end position="308"/>
    </location>
</feature>
<keyword evidence="11" id="KW-1185">Reference proteome</keyword>
<feature type="transmembrane region" description="Helical" evidence="8">
    <location>
        <begin position="418"/>
        <end position="440"/>
    </location>
</feature>
<dbReference type="GO" id="GO:0022857">
    <property type="term" value="F:transmembrane transporter activity"/>
    <property type="evidence" value="ECO:0007669"/>
    <property type="project" value="InterPro"/>
</dbReference>
<feature type="compositionally biased region" description="Basic and acidic residues" evidence="7">
    <location>
        <begin position="18"/>
        <end position="29"/>
    </location>
</feature>
<evidence type="ECO:0000256" key="7">
    <source>
        <dbReference type="SAM" id="MobiDB-lite"/>
    </source>
</evidence>
<feature type="domain" description="Major facilitator superfamily (MFS) profile" evidence="9">
    <location>
        <begin position="88"/>
        <end position="472"/>
    </location>
</feature>
<evidence type="ECO:0000259" key="9">
    <source>
        <dbReference type="PROSITE" id="PS50850"/>
    </source>
</evidence>
<feature type="transmembrane region" description="Helical" evidence="8">
    <location>
        <begin position="328"/>
        <end position="346"/>
    </location>
</feature>
<feature type="transmembrane region" description="Helical" evidence="8">
    <location>
        <begin position="216"/>
        <end position="236"/>
    </location>
</feature>
<comment type="caution">
    <text evidence="10">The sequence shown here is derived from an EMBL/GenBank/DDBJ whole genome shotgun (WGS) entry which is preliminary data.</text>
</comment>
<feature type="transmembrane region" description="Helical" evidence="8">
    <location>
        <begin position="383"/>
        <end position="406"/>
    </location>
</feature>
<dbReference type="Proteomes" id="UP001273209">
    <property type="component" value="Unassembled WGS sequence"/>
</dbReference>
<comment type="similarity">
    <text evidence="2">Belongs to the major facilitator superfamily. Monocarboxylate porter (TC 2.A.1.13) family.</text>
</comment>
<accession>A0AAE1J5L5</accession>
<dbReference type="InterPro" id="IPR011701">
    <property type="entry name" value="MFS"/>
</dbReference>
<dbReference type="PANTHER" id="PTHR11360">
    <property type="entry name" value="MONOCARBOXYLATE TRANSPORTER"/>
    <property type="match status" value="1"/>
</dbReference>
<feature type="transmembrane region" description="Helical" evidence="8">
    <location>
        <begin position="248"/>
        <end position="268"/>
    </location>
</feature>
<dbReference type="InterPro" id="IPR036259">
    <property type="entry name" value="MFS_trans_sf"/>
</dbReference>